<keyword evidence="2" id="KW-1185">Reference proteome</keyword>
<reference evidence="1" key="2">
    <citation type="submission" date="2020-09" db="EMBL/GenBank/DDBJ databases">
        <authorList>
            <person name="Sun Q."/>
            <person name="Ohkuma M."/>
        </authorList>
    </citation>
    <scope>NUCLEOTIDE SEQUENCE</scope>
    <source>
        <strain evidence="1">JCM 10088</strain>
    </source>
</reference>
<sequence>MDIGSDEMWKLIIERLDDVVKCVPDVKEVKKVGQDYEMKLFVHMGPVRGDFNTSISIIQVDNETRSIKLRLKSKGPGTTLDANIVAKIGDGNVSYDADLSMSGIMAAVGQRIIEGYIESKLNQFLDNLVKLAKTGSCTQ</sequence>
<comment type="caution">
    <text evidence="1">The sequence shown here is derived from an EMBL/GenBank/DDBJ whole genome shotgun (WGS) entry which is preliminary data.</text>
</comment>
<dbReference type="InterPro" id="IPR010419">
    <property type="entry name" value="CO_DH_gsu"/>
</dbReference>
<dbReference type="PANTHER" id="PTHR38588">
    <property type="entry name" value="BLL0334 PROTEIN"/>
    <property type="match status" value="1"/>
</dbReference>
<organism evidence="1 2">
    <name type="scientific">Thermocladium modestius</name>
    <dbReference type="NCBI Taxonomy" id="62609"/>
    <lineage>
        <taxon>Archaea</taxon>
        <taxon>Thermoproteota</taxon>
        <taxon>Thermoprotei</taxon>
        <taxon>Thermoproteales</taxon>
        <taxon>Thermoproteaceae</taxon>
        <taxon>Thermocladium</taxon>
    </lineage>
</organism>
<dbReference type="Pfam" id="PF06240">
    <property type="entry name" value="COXG"/>
    <property type="match status" value="1"/>
</dbReference>
<gene>
    <name evidence="1" type="ORF">GCM10007981_14500</name>
</gene>
<dbReference type="EMBL" id="BMNL01000003">
    <property type="protein sequence ID" value="GGP21686.1"/>
    <property type="molecule type" value="Genomic_DNA"/>
</dbReference>
<dbReference type="Proteomes" id="UP000610960">
    <property type="component" value="Unassembled WGS sequence"/>
</dbReference>
<accession>A0A830GVM6</accession>
<evidence type="ECO:0008006" key="3">
    <source>
        <dbReference type="Google" id="ProtNLM"/>
    </source>
</evidence>
<name>A0A830GVM6_9CREN</name>
<dbReference type="AlphaFoldDB" id="A0A830GVM6"/>
<proteinExistence type="predicted"/>
<protein>
    <recommendedName>
        <fullName evidence="3">Carbon monoxide dehydrogenase subunit G</fullName>
    </recommendedName>
</protein>
<evidence type="ECO:0000313" key="2">
    <source>
        <dbReference type="Proteomes" id="UP000610960"/>
    </source>
</evidence>
<dbReference type="InterPro" id="IPR023393">
    <property type="entry name" value="START-like_dom_sf"/>
</dbReference>
<reference evidence="1" key="1">
    <citation type="journal article" date="2014" name="Int. J. Syst. Evol. Microbiol.">
        <title>Complete genome sequence of Corynebacterium casei LMG S-19264T (=DSM 44701T), isolated from a smear-ripened cheese.</title>
        <authorList>
            <consortium name="US DOE Joint Genome Institute (JGI-PGF)"/>
            <person name="Walter F."/>
            <person name="Albersmeier A."/>
            <person name="Kalinowski J."/>
            <person name="Ruckert C."/>
        </authorList>
    </citation>
    <scope>NUCLEOTIDE SEQUENCE</scope>
    <source>
        <strain evidence="1">JCM 10088</strain>
    </source>
</reference>
<evidence type="ECO:0000313" key="1">
    <source>
        <dbReference type="EMBL" id="GGP21686.1"/>
    </source>
</evidence>
<dbReference type="Gene3D" id="3.30.530.20">
    <property type="match status" value="1"/>
</dbReference>
<dbReference type="SUPFAM" id="SSF55961">
    <property type="entry name" value="Bet v1-like"/>
    <property type="match status" value="1"/>
</dbReference>
<dbReference type="PANTHER" id="PTHR38588:SF1">
    <property type="entry name" value="BLL0334 PROTEIN"/>
    <property type="match status" value="1"/>
</dbReference>